<reference evidence="1 2" key="1">
    <citation type="journal article" date="2014" name="BMC Genomics">
        <title>Adaptive genomic structural variation in the grape powdery mildew pathogen, Erysiphe necator.</title>
        <authorList>
            <person name="Jones L."/>
            <person name="Riaz S."/>
            <person name="Morales-Cruz A."/>
            <person name="Amrine K.C."/>
            <person name="McGuire B."/>
            <person name="Gubler W.D."/>
            <person name="Walker M.A."/>
            <person name="Cantu D."/>
        </authorList>
    </citation>
    <scope>NUCLEOTIDE SEQUENCE [LARGE SCALE GENOMIC DNA]</scope>
    <source>
        <strain evidence="2">c</strain>
    </source>
</reference>
<dbReference type="Proteomes" id="UP000030854">
    <property type="component" value="Unassembled WGS sequence"/>
</dbReference>
<evidence type="ECO:0000313" key="1">
    <source>
        <dbReference type="EMBL" id="KHJ30183.1"/>
    </source>
</evidence>
<keyword evidence="2" id="KW-1185">Reference proteome</keyword>
<organism evidence="1 2">
    <name type="scientific">Uncinula necator</name>
    <name type="common">Grape powdery mildew</name>
    <dbReference type="NCBI Taxonomy" id="52586"/>
    <lineage>
        <taxon>Eukaryota</taxon>
        <taxon>Fungi</taxon>
        <taxon>Dikarya</taxon>
        <taxon>Ascomycota</taxon>
        <taxon>Pezizomycotina</taxon>
        <taxon>Leotiomycetes</taxon>
        <taxon>Erysiphales</taxon>
        <taxon>Erysiphaceae</taxon>
        <taxon>Erysiphe</taxon>
    </lineage>
</organism>
<comment type="caution">
    <text evidence="1">The sequence shown here is derived from an EMBL/GenBank/DDBJ whole genome shotgun (WGS) entry which is preliminary data.</text>
</comment>
<name>A0A0B1NW38_UNCNE</name>
<gene>
    <name evidence="1" type="ORF">EV44_g3518</name>
</gene>
<dbReference type="AlphaFoldDB" id="A0A0B1NW38"/>
<sequence>MRYGVPDSSDTSLTSNQISFYSFSDSDAMTDRLPDQDVNMERETSSGLVLLPPELWSKNYLIYGSGVLSEATLAHPARVAEIFAAIQNSPAPVSAFNNPITSTSSNLLPRPAPPRITPYDGTPNNLRAFCSQLINQIQDSEGHFPTEISKVRFAYQCLGSGALIKMRSPFRCLEDTNIPQEIVTLDQFIKALKQRCQDPALLDKAISMEGDA</sequence>
<dbReference type="HOGENOM" id="CLU_088336_0_0_1"/>
<evidence type="ECO:0000313" key="2">
    <source>
        <dbReference type="Proteomes" id="UP000030854"/>
    </source>
</evidence>
<protein>
    <submittedName>
        <fullName evidence="1">Uncharacterized protein</fullName>
    </submittedName>
</protein>
<accession>A0A0B1NW38</accession>
<dbReference type="EMBL" id="JNVN01004841">
    <property type="protein sequence ID" value="KHJ30183.1"/>
    <property type="molecule type" value="Genomic_DNA"/>
</dbReference>
<proteinExistence type="predicted"/>